<name>A0AAV1F179_XYRNO</name>
<proteinExistence type="predicted"/>
<accession>A0AAV1F179</accession>
<dbReference type="AlphaFoldDB" id="A0AAV1F179"/>
<keyword evidence="3" id="KW-1185">Reference proteome</keyword>
<evidence type="ECO:0000313" key="2">
    <source>
        <dbReference type="EMBL" id="CAJ1054937.1"/>
    </source>
</evidence>
<dbReference type="Proteomes" id="UP001178508">
    <property type="component" value="Chromosome 4"/>
</dbReference>
<gene>
    <name evidence="2" type="ORF">XNOV1_A008481</name>
</gene>
<protein>
    <submittedName>
        <fullName evidence="2">Uncharacterized protein</fullName>
    </submittedName>
</protein>
<evidence type="ECO:0000256" key="1">
    <source>
        <dbReference type="SAM" id="MobiDB-lite"/>
    </source>
</evidence>
<reference evidence="2" key="1">
    <citation type="submission" date="2023-08" db="EMBL/GenBank/DDBJ databases">
        <authorList>
            <person name="Alioto T."/>
            <person name="Alioto T."/>
            <person name="Gomez Garrido J."/>
        </authorList>
    </citation>
    <scope>NUCLEOTIDE SEQUENCE</scope>
</reference>
<dbReference type="EMBL" id="OY660867">
    <property type="protein sequence ID" value="CAJ1054937.1"/>
    <property type="molecule type" value="Genomic_DNA"/>
</dbReference>
<sequence length="193" mass="22219">MDKQRPKQNNSTAPKVQTAEQCTQTEDKTTSELIEELQTAHEDLQQWTTKLQSSEEQEEEGEQEQGERVQVPVLKGGIFNLSVKLQQEQATRTVSCTTEEESSSHAAQNKEVEEINLKFQTLQQDLLKQALSLKTAVKPRQPPIKYVWVRTHRDMQQHTDLLDKEDIQKMKTSFTQLRYFSGNIDPSFGVTKQ</sequence>
<organism evidence="2 3">
    <name type="scientific">Xyrichtys novacula</name>
    <name type="common">Pearly razorfish</name>
    <name type="synonym">Hemipteronotus novacula</name>
    <dbReference type="NCBI Taxonomy" id="13765"/>
    <lineage>
        <taxon>Eukaryota</taxon>
        <taxon>Metazoa</taxon>
        <taxon>Chordata</taxon>
        <taxon>Craniata</taxon>
        <taxon>Vertebrata</taxon>
        <taxon>Euteleostomi</taxon>
        <taxon>Actinopterygii</taxon>
        <taxon>Neopterygii</taxon>
        <taxon>Teleostei</taxon>
        <taxon>Neoteleostei</taxon>
        <taxon>Acanthomorphata</taxon>
        <taxon>Eupercaria</taxon>
        <taxon>Labriformes</taxon>
        <taxon>Labridae</taxon>
        <taxon>Xyrichtys</taxon>
    </lineage>
</organism>
<feature type="compositionally biased region" description="Polar residues" evidence="1">
    <location>
        <begin position="7"/>
        <end position="24"/>
    </location>
</feature>
<feature type="compositionally biased region" description="Acidic residues" evidence="1">
    <location>
        <begin position="55"/>
        <end position="64"/>
    </location>
</feature>
<evidence type="ECO:0000313" key="3">
    <source>
        <dbReference type="Proteomes" id="UP001178508"/>
    </source>
</evidence>
<feature type="region of interest" description="Disordered" evidence="1">
    <location>
        <begin position="1"/>
        <end position="69"/>
    </location>
</feature>